<reference evidence="2" key="1">
    <citation type="submission" date="2013-10" db="EMBL/GenBank/DDBJ databases">
        <title>Genome sequencing of Onchocerca volvulus.</title>
        <authorList>
            <person name="Cotton J."/>
            <person name="Tsai J."/>
            <person name="Stanley E."/>
            <person name="Tracey A."/>
            <person name="Holroyd N."/>
            <person name="Lustigman S."/>
            <person name="Berriman M."/>
        </authorList>
    </citation>
    <scope>NUCLEOTIDE SEQUENCE</scope>
</reference>
<organism evidence="1 2">
    <name type="scientific">Onchocerca volvulus</name>
    <dbReference type="NCBI Taxonomy" id="6282"/>
    <lineage>
        <taxon>Eukaryota</taxon>
        <taxon>Metazoa</taxon>
        <taxon>Ecdysozoa</taxon>
        <taxon>Nematoda</taxon>
        <taxon>Chromadorea</taxon>
        <taxon>Rhabditida</taxon>
        <taxon>Spirurina</taxon>
        <taxon>Spiruromorpha</taxon>
        <taxon>Filarioidea</taxon>
        <taxon>Onchocercidae</taxon>
        <taxon>Onchocerca</taxon>
    </lineage>
</organism>
<protein>
    <submittedName>
        <fullName evidence="1">Uncharacterized protein</fullName>
    </submittedName>
</protein>
<name>A0A8R1TUK0_ONCVO</name>
<accession>A0A8R1TUK0</accession>
<dbReference type="Proteomes" id="UP000024404">
    <property type="component" value="Unassembled WGS sequence"/>
</dbReference>
<dbReference type="EnsemblMetazoa" id="OVOC4716.1">
    <property type="protein sequence ID" value="OVOC4716.1"/>
    <property type="gene ID" value="WBGene00241525"/>
</dbReference>
<dbReference type="EMBL" id="CMVM020000143">
    <property type="status" value="NOT_ANNOTATED_CDS"/>
    <property type="molecule type" value="Genomic_DNA"/>
</dbReference>
<sequence length="71" mass="8500">MNETVKQKITTVSAIYLTETFFSRKMWIHIFLLKTEKWLTKTQDFLSRAIRTIVKSFSVMIVPMLRMTELK</sequence>
<dbReference type="AlphaFoldDB" id="A0A8R1TUK0"/>
<evidence type="ECO:0000313" key="1">
    <source>
        <dbReference type="EnsemblMetazoa" id="OVOC4716.1"/>
    </source>
</evidence>
<evidence type="ECO:0000313" key="2">
    <source>
        <dbReference type="Proteomes" id="UP000024404"/>
    </source>
</evidence>
<reference evidence="1" key="2">
    <citation type="submission" date="2022-06" db="UniProtKB">
        <authorList>
            <consortium name="EnsemblMetazoa"/>
        </authorList>
    </citation>
    <scope>IDENTIFICATION</scope>
</reference>
<keyword evidence="2" id="KW-1185">Reference proteome</keyword>
<proteinExistence type="predicted"/>